<name>D1Z201_METPS</name>
<dbReference type="NCBIfam" id="NF002560">
    <property type="entry name" value="PRK02135.1"/>
    <property type="match status" value="1"/>
</dbReference>
<evidence type="ECO:0000313" key="8">
    <source>
        <dbReference type="Proteomes" id="UP000001882"/>
    </source>
</evidence>
<reference evidence="7 8" key="2">
    <citation type="journal article" date="2008" name="Int. J. Syst. Evol. Microbiol.">
        <title>Methanocella paludicola gen. nov., sp. nov., a methane-producing archaeon, the first isolate of the lineage 'Rice Cluster I', and proposal of the new archaeal order Methanocellales ord. nov.</title>
        <authorList>
            <person name="Sakai S."/>
            <person name="Imachi H."/>
            <person name="Hanada S."/>
            <person name="Ohashi A."/>
            <person name="Harada H."/>
            <person name="Kamagata Y."/>
        </authorList>
    </citation>
    <scope>NUCLEOTIDE SEQUENCE [LARGE SCALE GENOMIC DNA]</scope>
    <source>
        <strain evidence="8">DSM 17711 / JCM 13418 / NBRC 101707 / SANAE</strain>
    </source>
</reference>
<evidence type="ECO:0000256" key="2">
    <source>
        <dbReference type="ARBA" id="ARBA00022603"/>
    </source>
</evidence>
<dbReference type="InterPro" id="IPR029028">
    <property type="entry name" value="Alpha/beta_knot_MTases"/>
</dbReference>
<keyword evidence="2 6" id="KW-0489">Methyltransferase</keyword>
<dbReference type="InterPro" id="IPR029026">
    <property type="entry name" value="tRNA_m1G_MTases_N"/>
</dbReference>
<keyword evidence="5 6" id="KW-0819">tRNA processing</keyword>
<evidence type="ECO:0000256" key="1">
    <source>
        <dbReference type="ARBA" id="ARBA00022490"/>
    </source>
</evidence>
<comment type="caution">
    <text evidence="6">Lacks conserved residue(s) required for the propagation of feature annotation.</text>
</comment>
<dbReference type="GO" id="GO:0008175">
    <property type="term" value="F:tRNA methyltransferase activity"/>
    <property type="evidence" value="ECO:0007669"/>
    <property type="project" value="UniProtKB-UniRule"/>
</dbReference>
<evidence type="ECO:0000256" key="3">
    <source>
        <dbReference type="ARBA" id="ARBA00022679"/>
    </source>
</evidence>
<comment type="subunit">
    <text evidence="6">Homodimer.</text>
</comment>
<dbReference type="Gene3D" id="3.40.1280.10">
    <property type="match status" value="1"/>
</dbReference>
<dbReference type="PANTHER" id="PTHR40703">
    <property type="entry name" value="TRNA (PSEUDOURIDINE(54)-N(1))-METHYLTRANSFERASE"/>
    <property type="match status" value="1"/>
</dbReference>
<dbReference type="EC" id="2.1.1.257" evidence="6"/>
<dbReference type="KEGG" id="mpd:MCP_2651"/>
<keyword evidence="3 6" id="KW-0808">Transferase</keyword>
<proteinExistence type="inferred from homology"/>
<dbReference type="Proteomes" id="UP000001882">
    <property type="component" value="Chromosome"/>
</dbReference>
<dbReference type="EMBL" id="AP011532">
    <property type="protein sequence ID" value="BAI62723.1"/>
    <property type="molecule type" value="Genomic_DNA"/>
</dbReference>
<dbReference type="GO" id="GO:0030488">
    <property type="term" value="P:tRNA methylation"/>
    <property type="evidence" value="ECO:0007669"/>
    <property type="project" value="UniProtKB-UniRule"/>
</dbReference>
<comment type="function">
    <text evidence="6">Specifically catalyzes the N1-methylation of pseudouridine at position 54 (Psi54) in tRNAs.</text>
</comment>
<feature type="binding site" evidence="6">
    <location>
        <position position="185"/>
    </location>
    <ligand>
        <name>S-adenosyl-L-methionine</name>
        <dbReference type="ChEBI" id="CHEBI:59789"/>
    </ligand>
</feature>
<reference evidence="8" key="3">
    <citation type="journal article" date="2011" name="PLoS ONE">
        <title>Genome sequence of a mesophilic hydrogenotrophic methanogen Methanocella paludicola, the first cultivated representative of the order Methanocellales.</title>
        <authorList>
            <person name="Sakai S."/>
            <person name="Takaki Y."/>
            <person name="Shimamura S."/>
            <person name="Sekine M."/>
            <person name="Tajima T."/>
            <person name="Kosugi H."/>
            <person name="Ichikawa N."/>
            <person name="Tasumi E."/>
            <person name="Hiraki A.T."/>
            <person name="Shimizu A."/>
            <person name="Kato Y."/>
            <person name="Nishiko R."/>
            <person name="Mori K."/>
            <person name="Fujita N."/>
            <person name="Imachi H."/>
            <person name="Takai K."/>
        </authorList>
    </citation>
    <scope>NUCLEOTIDE SEQUENCE [LARGE SCALE GENOMIC DNA]</scope>
    <source>
        <strain evidence="8">DSM 17711 / JCM 13418 / NBRC 101707 / SANAE</strain>
    </source>
</reference>
<dbReference type="SUPFAM" id="SSF75217">
    <property type="entry name" value="alpha/beta knot"/>
    <property type="match status" value="1"/>
</dbReference>
<reference evidence="7 8" key="1">
    <citation type="journal article" date="2007" name="Appl. Environ. Microbiol.">
        <title>Isolation of key methanogens for global methane emission from rice paddy fields: a novel isolate affiliated with the clone cluster rice cluster I.</title>
        <authorList>
            <person name="Sakai S."/>
            <person name="Imachi H."/>
            <person name="Sekiguchi Y."/>
            <person name="Ohashi A."/>
            <person name="Harada H."/>
            <person name="Kamagata Y."/>
        </authorList>
    </citation>
    <scope>NUCLEOTIDE SEQUENCE [LARGE SCALE GENOMIC DNA]</scope>
    <source>
        <strain evidence="8">DSM 17711 / JCM 13418 / NBRC 101707 / SANAE</strain>
    </source>
</reference>
<comment type="catalytic activity">
    <reaction evidence="6">
        <text>pseudouridine(54) in tRNA + S-adenosyl-L-methionine = N(1)-methylpseudouridine(54) in tRNA + S-adenosyl-L-homocysteine + H(+)</text>
        <dbReference type="Rhea" id="RHEA:55292"/>
        <dbReference type="Rhea" id="RHEA-COMP:14140"/>
        <dbReference type="Rhea" id="RHEA-COMP:14141"/>
        <dbReference type="ChEBI" id="CHEBI:15378"/>
        <dbReference type="ChEBI" id="CHEBI:57856"/>
        <dbReference type="ChEBI" id="CHEBI:59789"/>
        <dbReference type="ChEBI" id="CHEBI:65314"/>
        <dbReference type="ChEBI" id="CHEBI:74890"/>
        <dbReference type="EC" id="2.1.1.257"/>
    </reaction>
</comment>
<dbReference type="PANTHER" id="PTHR40703:SF1">
    <property type="entry name" value="TRNA (PSEUDOURIDINE(54)-N(1))-METHYLTRANSFERASE"/>
    <property type="match status" value="1"/>
</dbReference>
<keyword evidence="1 6" id="KW-0963">Cytoplasm</keyword>
<protein>
    <recommendedName>
        <fullName evidence="6">tRNA (pseudouridine(54)-N(1))-methyltransferase</fullName>
        <ecNumber evidence="6">2.1.1.257</ecNumber>
    </recommendedName>
</protein>
<dbReference type="GO" id="GO:0005737">
    <property type="term" value="C:cytoplasm"/>
    <property type="evidence" value="ECO:0007669"/>
    <property type="project" value="UniProtKB-SubCell"/>
</dbReference>
<evidence type="ECO:0000256" key="5">
    <source>
        <dbReference type="ARBA" id="ARBA00022694"/>
    </source>
</evidence>
<dbReference type="HAMAP" id="MF_00587">
    <property type="entry name" value="tRNA_methyltr_TrmY"/>
    <property type="match status" value="1"/>
</dbReference>
<accession>D1Z201</accession>
<organism evidence="7 8">
    <name type="scientific">Methanocella paludicola (strain DSM 17711 / JCM 13418 / NBRC 101707 / SANAE)</name>
    <dbReference type="NCBI Taxonomy" id="304371"/>
    <lineage>
        <taxon>Archaea</taxon>
        <taxon>Methanobacteriati</taxon>
        <taxon>Methanobacteriota</taxon>
        <taxon>Stenosarchaea group</taxon>
        <taxon>Methanomicrobia</taxon>
        <taxon>Methanocellales</taxon>
        <taxon>Methanocellaceae</taxon>
        <taxon>Methanocella</taxon>
    </lineage>
</organism>
<evidence type="ECO:0000256" key="4">
    <source>
        <dbReference type="ARBA" id="ARBA00022691"/>
    </source>
</evidence>
<feature type="binding site" evidence="6">
    <location>
        <position position="131"/>
    </location>
    <ligand>
        <name>S-adenosyl-L-methionine</name>
        <dbReference type="ChEBI" id="CHEBI:59789"/>
    </ligand>
</feature>
<dbReference type="CDD" id="cd18087">
    <property type="entry name" value="TrmY-like"/>
    <property type="match status" value="1"/>
</dbReference>
<keyword evidence="4 6" id="KW-0949">S-adenosyl-L-methionine</keyword>
<dbReference type="AlphaFoldDB" id="D1Z201"/>
<dbReference type="STRING" id="304371.MCP_2651"/>
<comment type="similarity">
    <text evidence="6">Belongs to the methyltransferase superfamily. TrmY family.</text>
</comment>
<keyword evidence="8" id="KW-1185">Reference proteome</keyword>
<comment type="subcellular location">
    <subcellularLocation>
        <location evidence="6">Cytoplasm</location>
    </subcellularLocation>
</comment>
<gene>
    <name evidence="6" type="primary">trmY</name>
    <name evidence="7" type="ordered locus">MCP_2651</name>
</gene>
<evidence type="ECO:0000313" key="7">
    <source>
        <dbReference type="EMBL" id="BAI62723.1"/>
    </source>
</evidence>
<sequence>MILRMRTFVIVAHKAVTTPKFSLNDLPGGAGRMDIIARCINASLFLSHDLRRDVDTCAVLLGDPSPPVTIRFNGEKVRYLSPDERSAAALIKKALEKGAPPTGEEESTPGVHISKCSFADVIESLDNIVYLHEDGEDIRKADLKGDEAYVLSDHQNLTPEEEAILEKKGARKVSLGKKLYHADHCIVMVNHELDLREVK</sequence>
<dbReference type="Pfam" id="PF04013">
    <property type="entry name" value="Methyltrn_RNA_2"/>
    <property type="match status" value="1"/>
</dbReference>
<dbReference type="InParanoid" id="D1Z201"/>
<dbReference type="InterPro" id="IPR007158">
    <property type="entry name" value="TrmY"/>
</dbReference>
<evidence type="ECO:0000256" key="6">
    <source>
        <dbReference type="HAMAP-Rule" id="MF_00587"/>
    </source>
</evidence>
<dbReference type="eggNOG" id="arCOG01239">
    <property type="taxonomic scope" value="Archaea"/>
</dbReference>
<dbReference type="GO" id="GO:0008757">
    <property type="term" value="F:S-adenosylmethionine-dependent methyltransferase activity"/>
    <property type="evidence" value="ECO:0007669"/>
    <property type="project" value="UniProtKB-UniRule"/>
</dbReference>